<feature type="domain" description="Water stress and hypersensitive response" evidence="3">
    <location>
        <begin position="161"/>
        <end position="273"/>
    </location>
</feature>
<dbReference type="SMART" id="SM00769">
    <property type="entry name" value="WHy"/>
    <property type="match status" value="2"/>
</dbReference>
<protein>
    <recommendedName>
        <fullName evidence="3">Water stress and hypersensitive response domain-containing protein</fullName>
    </recommendedName>
</protein>
<sequence>MFPMRRALLVTLVCSLLSGCAYLSQFLSSAFKQPSFRFQNLALNNASLSGITLDTVWRLDNPNPIGISLASIDYALAVEDKQVVSGGPRQGLQIAAQGSSDLHFPANLNFQDLFGVVQTFLNKDNAKYRASGSLGVQTPIGVLKFPLAAEGTFEVPKIPLIQMGNPRVSSVNFQGATIEFPMTVTNKNSYPIPVAALVGNVTLAGANIGTITTGNLGDLSGKGNKQVSIPLTVNFMQAAGAATKIAQGGQAQVQFNAQLESGGQKLPINLNQLVNIQR</sequence>
<dbReference type="InterPro" id="IPR045043">
    <property type="entry name" value="Lea14-like"/>
</dbReference>
<evidence type="ECO:0000256" key="1">
    <source>
        <dbReference type="ARBA" id="ARBA00005960"/>
    </source>
</evidence>
<dbReference type="AlphaFoldDB" id="A0A2W5T1R9"/>
<proteinExistence type="inferred from homology"/>
<comment type="similarity">
    <text evidence="1">Belongs to the LEA type 2 family.</text>
</comment>
<evidence type="ECO:0000313" key="4">
    <source>
        <dbReference type="EMBL" id="PZR05395.1"/>
    </source>
</evidence>
<evidence type="ECO:0000259" key="3">
    <source>
        <dbReference type="SMART" id="SM00769"/>
    </source>
</evidence>
<feature type="domain" description="Water stress and hypersensitive response" evidence="3">
    <location>
        <begin position="36"/>
        <end position="152"/>
    </location>
</feature>
<dbReference type="Proteomes" id="UP000249061">
    <property type="component" value="Unassembled WGS sequence"/>
</dbReference>
<dbReference type="GO" id="GO:0009269">
    <property type="term" value="P:response to desiccation"/>
    <property type="evidence" value="ECO:0007669"/>
    <property type="project" value="InterPro"/>
</dbReference>
<dbReference type="InterPro" id="IPR004864">
    <property type="entry name" value="LEA_2"/>
</dbReference>
<feature type="signal peptide" evidence="2">
    <location>
        <begin position="1"/>
        <end position="23"/>
    </location>
</feature>
<dbReference type="Gene3D" id="2.60.40.1820">
    <property type="match status" value="2"/>
</dbReference>
<dbReference type="EMBL" id="QFQP01000045">
    <property type="protein sequence ID" value="PZR05395.1"/>
    <property type="molecule type" value="Genomic_DNA"/>
</dbReference>
<name>A0A2W5T1R9_9BACT</name>
<dbReference type="InterPro" id="IPR013990">
    <property type="entry name" value="WHy-dom"/>
</dbReference>
<reference evidence="4 5" key="1">
    <citation type="submission" date="2017-08" db="EMBL/GenBank/DDBJ databases">
        <title>Infants hospitalized years apart are colonized by the same room-sourced microbial strains.</title>
        <authorList>
            <person name="Brooks B."/>
            <person name="Olm M.R."/>
            <person name="Firek B.A."/>
            <person name="Baker R."/>
            <person name="Thomas B.C."/>
            <person name="Morowitz M.J."/>
            <person name="Banfield J.F."/>
        </authorList>
    </citation>
    <scope>NUCLEOTIDE SEQUENCE [LARGE SCALE GENOMIC DNA]</scope>
    <source>
        <strain evidence="4">S2_003_000_R2_14</strain>
    </source>
</reference>
<evidence type="ECO:0000313" key="5">
    <source>
        <dbReference type="Proteomes" id="UP000249061"/>
    </source>
</evidence>
<dbReference type="PROSITE" id="PS51257">
    <property type="entry name" value="PROKAR_LIPOPROTEIN"/>
    <property type="match status" value="1"/>
</dbReference>
<gene>
    <name evidence="4" type="ORF">DI536_32435</name>
</gene>
<dbReference type="PANTHER" id="PTHR31459:SF2">
    <property type="entry name" value="OS03G0843300 PROTEIN"/>
    <property type="match status" value="1"/>
</dbReference>
<accession>A0A2W5T1R9</accession>
<feature type="chain" id="PRO_5015948931" description="Water stress and hypersensitive response domain-containing protein" evidence="2">
    <location>
        <begin position="24"/>
        <end position="278"/>
    </location>
</feature>
<dbReference type="SUPFAM" id="SSF117070">
    <property type="entry name" value="LEA14-like"/>
    <property type="match status" value="2"/>
</dbReference>
<organism evidence="4 5">
    <name type="scientific">Archangium gephyra</name>
    <dbReference type="NCBI Taxonomy" id="48"/>
    <lineage>
        <taxon>Bacteria</taxon>
        <taxon>Pseudomonadati</taxon>
        <taxon>Myxococcota</taxon>
        <taxon>Myxococcia</taxon>
        <taxon>Myxococcales</taxon>
        <taxon>Cystobacterineae</taxon>
        <taxon>Archangiaceae</taxon>
        <taxon>Archangium</taxon>
    </lineage>
</organism>
<comment type="caution">
    <text evidence="4">The sequence shown here is derived from an EMBL/GenBank/DDBJ whole genome shotgun (WGS) entry which is preliminary data.</text>
</comment>
<dbReference type="Pfam" id="PF03168">
    <property type="entry name" value="LEA_2"/>
    <property type="match status" value="2"/>
</dbReference>
<evidence type="ECO:0000256" key="2">
    <source>
        <dbReference type="SAM" id="SignalP"/>
    </source>
</evidence>
<keyword evidence="2" id="KW-0732">Signal</keyword>
<dbReference type="PANTHER" id="PTHR31459">
    <property type="match status" value="1"/>
</dbReference>